<dbReference type="KEGG" id="nvn:NVIE_025590"/>
<dbReference type="STRING" id="926571.NVIE_025590"/>
<accession>A0A060HJW7</accession>
<dbReference type="RefSeq" id="WP_075055505.1">
    <property type="nucleotide sequence ID" value="NZ_CP007536.1"/>
</dbReference>
<reference evidence="1 2" key="1">
    <citation type="journal article" date="2014" name="Int. J. Syst. Evol. Microbiol.">
        <title>Nitrososphaera viennensis gen. nov., sp. nov., an aerobic and mesophilic, ammonia-oxidizing archaeon from soil and a member of the archaeal phylum Thaumarchaeota.</title>
        <authorList>
            <person name="Stieglmeier M."/>
            <person name="Klingl A."/>
            <person name="Alves R.J."/>
            <person name="Rittmann S.K."/>
            <person name="Melcher M."/>
            <person name="Leisch N."/>
            <person name="Schleper C."/>
        </authorList>
    </citation>
    <scope>NUCLEOTIDE SEQUENCE [LARGE SCALE GENOMIC DNA]</scope>
    <source>
        <strain evidence="1">EN76</strain>
    </source>
</reference>
<dbReference type="Proteomes" id="UP000027093">
    <property type="component" value="Chromosome"/>
</dbReference>
<dbReference type="GeneID" id="74947796"/>
<evidence type="ECO:0000313" key="2">
    <source>
        <dbReference type="Proteomes" id="UP000027093"/>
    </source>
</evidence>
<gene>
    <name evidence="1" type="ORF">NVIE_025590</name>
</gene>
<dbReference type="AlphaFoldDB" id="A0A060HJW7"/>
<name>A0A060HJW7_9ARCH</name>
<evidence type="ECO:0000313" key="1">
    <source>
        <dbReference type="EMBL" id="AIC16829.1"/>
    </source>
</evidence>
<dbReference type="OrthoDB" id="11002at2157"/>
<sequence>MAGTRFAVYAAIAVAASVALIAVSLSVVPALTTSALSQGEEKRVVAFEQRYNYSLGKETWAARSLKLGDIKPDSYVVILNPFSTDMGNFVRQKIASAASDKVQQFWAKTEPYSHYNLVRLPAWLGGQKDDVSSLRAYSAIAISSGCLSRYWGDGRWAIEDPCHGDRYRPWDGFAFEGPAAVGITSYSVPGTAEPVALATLALSVDKDGYITAKKPDLSANGAAGQGRRLSQDELSESNAEMLAAASQSAGYALPFPTSASGKALATIKPAQVQWNVRVTGDLRAFAALYVDYSTFNYDRIEIAAYPVESYPDLALGDPPADLAKNMLNAAPSEGQHVKSGPGIAGRYAVLVANEGPDPGYAEAKLWGKGTDGTDLFVTITATGMTMDELTSLAKSLGLGPED</sequence>
<keyword evidence="2" id="KW-1185">Reference proteome</keyword>
<dbReference type="EMBL" id="CP007536">
    <property type="protein sequence ID" value="AIC16829.1"/>
    <property type="molecule type" value="Genomic_DNA"/>
</dbReference>
<organism evidence="1 2">
    <name type="scientific">Nitrososphaera viennensis EN76</name>
    <dbReference type="NCBI Taxonomy" id="926571"/>
    <lineage>
        <taxon>Archaea</taxon>
        <taxon>Nitrososphaerota</taxon>
        <taxon>Nitrososphaeria</taxon>
        <taxon>Nitrososphaerales</taxon>
        <taxon>Nitrososphaeraceae</taxon>
        <taxon>Nitrososphaera</taxon>
    </lineage>
</organism>
<protein>
    <submittedName>
        <fullName evidence="1">Uncharacterized protein</fullName>
    </submittedName>
</protein>
<proteinExistence type="predicted"/>
<dbReference type="HOGENOM" id="CLU_684461_0_0_2"/>